<dbReference type="Pfam" id="PF03354">
    <property type="entry name" value="TerL_ATPase"/>
    <property type="match status" value="1"/>
</dbReference>
<dbReference type="Proteomes" id="UP000056968">
    <property type="component" value="Chromosome"/>
</dbReference>
<dbReference type="KEGG" id="sbd:ATN00_18920"/>
<protein>
    <submittedName>
        <fullName evidence="4">Terminase</fullName>
    </submittedName>
</protein>
<dbReference type="Gene3D" id="3.40.50.300">
    <property type="entry name" value="P-loop containing nucleotide triphosphate hydrolases"/>
    <property type="match status" value="1"/>
</dbReference>
<feature type="region of interest" description="Disordered" evidence="1">
    <location>
        <begin position="1"/>
        <end position="26"/>
    </location>
</feature>
<name>A0A0S3F2W1_9SPHN</name>
<evidence type="ECO:0000313" key="5">
    <source>
        <dbReference type="Proteomes" id="UP000056968"/>
    </source>
</evidence>
<sequence>MGARGPGASRMKKAAEAALEQGPHPWDAENLTRAEKVIAFIESMPITKGYGAGENVKLLPFQKNWLEAVYATDEAGNREVRTGLMSVARGQGKTVLAALLCLAHLAGPEAEMRGECYSAGATKDQSGLIFAEMEAVIFAVPWLAARLNVQRFHKRIEDMETGSIYRALASDGASVHGLASSFIVCDELAQWKKRELFDVLRTSMGKRREPLLLAIGTQSPSPINIMSELVDYAARVNSGEIDDPSFHGALYAVPEDADPYDPASWPLANPALGVFVSEEQIAREAERARRMPTFEPAFLNLHCNMRVDAEPKAINPAEWEACGEAVDPAMLKGRPCYAGLDLASVRDLAALVLYFPDDGGAVLPFFWCPKAGITMKEEIDHVPYRTWAHQGHIEPTPGAAIDKAFIVRRLAQIAADYDLRGIAYDRMFMKDLQVLLDHEGIALPLVEWGQGFVSMGPAVNAFETALLAGDLRHGMHPVLRWNASNLILDTDAAGNRKPNKSRSIDRIDGMAALIMACGLAATDEGPNVYRGEGAFWL</sequence>
<evidence type="ECO:0000313" key="4">
    <source>
        <dbReference type="EMBL" id="ALR22069.1"/>
    </source>
</evidence>
<dbReference type="EMBL" id="CP013264">
    <property type="protein sequence ID" value="ALR22069.1"/>
    <property type="molecule type" value="Genomic_DNA"/>
</dbReference>
<evidence type="ECO:0000256" key="1">
    <source>
        <dbReference type="SAM" id="MobiDB-lite"/>
    </source>
</evidence>
<organism evidence="4 5">
    <name type="scientific">Sphingobium baderi</name>
    <dbReference type="NCBI Taxonomy" id="1332080"/>
    <lineage>
        <taxon>Bacteria</taxon>
        <taxon>Pseudomonadati</taxon>
        <taxon>Pseudomonadota</taxon>
        <taxon>Alphaproteobacteria</taxon>
        <taxon>Sphingomonadales</taxon>
        <taxon>Sphingomonadaceae</taxon>
        <taxon>Sphingobium</taxon>
    </lineage>
</organism>
<keyword evidence="5" id="KW-1185">Reference proteome</keyword>
<dbReference type="InterPro" id="IPR005021">
    <property type="entry name" value="Terminase_largesu-like"/>
</dbReference>
<dbReference type="PANTHER" id="PTHR41287">
    <property type="match status" value="1"/>
</dbReference>
<dbReference type="InterPro" id="IPR046461">
    <property type="entry name" value="TerL_ATPase"/>
</dbReference>
<dbReference type="InterPro" id="IPR027417">
    <property type="entry name" value="P-loop_NTPase"/>
</dbReference>
<feature type="domain" description="Terminase large subunit-like ATPase" evidence="2">
    <location>
        <begin position="60"/>
        <end position="233"/>
    </location>
</feature>
<proteinExistence type="predicted"/>
<dbReference type="AlphaFoldDB" id="A0A0S3F2W1"/>
<accession>A0A0S3F2W1</accession>
<feature type="domain" description="Terminase large subunit-like endonuclease" evidence="3">
    <location>
        <begin position="240"/>
        <end position="524"/>
    </location>
</feature>
<dbReference type="GO" id="GO:0004519">
    <property type="term" value="F:endonuclease activity"/>
    <property type="evidence" value="ECO:0007669"/>
    <property type="project" value="InterPro"/>
</dbReference>
<evidence type="ECO:0000259" key="2">
    <source>
        <dbReference type="Pfam" id="PF03354"/>
    </source>
</evidence>
<dbReference type="InterPro" id="IPR046462">
    <property type="entry name" value="TerL_nuclease"/>
</dbReference>
<reference evidence="4 5" key="1">
    <citation type="submission" date="2015-11" db="EMBL/GenBank/DDBJ databases">
        <title>A Two-component Flavoprotein Monooxygenase System MeaXY Responsible for para-Hydroxylation of 2-Methyl-6-ethylaniline and 2,6-Diethylaniline in Sphingobium baderi DE-13.</title>
        <authorList>
            <person name="Cheng M."/>
            <person name="Meng Q."/>
            <person name="Yang Y."/>
            <person name="Chu C."/>
            <person name="Yan X."/>
            <person name="He J."/>
            <person name="Li S."/>
        </authorList>
    </citation>
    <scope>NUCLEOTIDE SEQUENCE [LARGE SCALE GENOMIC DNA]</scope>
    <source>
        <strain evidence="4 5">DE-13</strain>
    </source>
</reference>
<gene>
    <name evidence="4" type="ORF">ATN00_18920</name>
</gene>
<dbReference type="PANTHER" id="PTHR41287:SF1">
    <property type="entry name" value="PROTEIN YMFN"/>
    <property type="match status" value="1"/>
</dbReference>
<dbReference type="Pfam" id="PF20441">
    <property type="entry name" value="TerL_nuclease"/>
    <property type="match status" value="1"/>
</dbReference>
<dbReference type="STRING" id="1332080.ATN00_18920"/>
<dbReference type="RefSeq" id="WP_062067755.1">
    <property type="nucleotide sequence ID" value="NZ_CP013264.1"/>
</dbReference>
<evidence type="ECO:0000259" key="3">
    <source>
        <dbReference type="Pfam" id="PF20441"/>
    </source>
</evidence>